<gene>
    <name evidence="4" type="ORF">QE152_g17993</name>
</gene>
<keyword evidence="4" id="KW-0378">Hydrolase</keyword>
<comment type="cofactor">
    <cofactor evidence="1">
        <name>a divalent metal cation</name>
        <dbReference type="ChEBI" id="CHEBI:60240"/>
    </cofactor>
</comment>
<keyword evidence="4" id="KW-0255">Endonuclease</keyword>
<keyword evidence="4" id="KW-0540">Nuclease</keyword>
<proteinExistence type="predicted"/>
<dbReference type="AlphaFoldDB" id="A0AAW1L4W3"/>
<dbReference type="Pfam" id="PF13359">
    <property type="entry name" value="DDE_Tnp_4"/>
    <property type="match status" value="1"/>
</dbReference>
<accession>A0AAW1L4W3</accession>
<feature type="domain" description="DDE Tnp4" evidence="3">
    <location>
        <begin position="95"/>
        <end position="148"/>
    </location>
</feature>
<reference evidence="4 5" key="1">
    <citation type="journal article" date="2024" name="BMC Genomics">
        <title>De novo assembly and annotation of Popillia japonica's genome with initial clues to its potential as an invasive pest.</title>
        <authorList>
            <person name="Cucini C."/>
            <person name="Boschi S."/>
            <person name="Funari R."/>
            <person name="Cardaioli E."/>
            <person name="Iannotti N."/>
            <person name="Marturano G."/>
            <person name="Paoli F."/>
            <person name="Bruttini M."/>
            <person name="Carapelli A."/>
            <person name="Frati F."/>
            <person name="Nardi F."/>
        </authorList>
    </citation>
    <scope>NUCLEOTIDE SEQUENCE [LARGE SCALE GENOMIC DNA]</scope>
    <source>
        <strain evidence="4">DMR45628</strain>
    </source>
</reference>
<evidence type="ECO:0000313" key="5">
    <source>
        <dbReference type="Proteomes" id="UP001458880"/>
    </source>
</evidence>
<evidence type="ECO:0000256" key="1">
    <source>
        <dbReference type="ARBA" id="ARBA00001968"/>
    </source>
</evidence>
<evidence type="ECO:0000313" key="4">
    <source>
        <dbReference type="EMBL" id="KAK9728437.1"/>
    </source>
</evidence>
<protein>
    <submittedName>
        <fullName evidence="4">DDE superfamily endonuclease</fullName>
    </submittedName>
</protein>
<keyword evidence="2" id="KW-0479">Metal-binding</keyword>
<evidence type="ECO:0000259" key="3">
    <source>
        <dbReference type="Pfam" id="PF13359"/>
    </source>
</evidence>
<dbReference type="Proteomes" id="UP001458880">
    <property type="component" value="Unassembled WGS sequence"/>
</dbReference>
<comment type="caution">
    <text evidence="4">The sequence shown here is derived from an EMBL/GenBank/DDBJ whole genome shotgun (WGS) entry which is preliminary data.</text>
</comment>
<dbReference type="GO" id="GO:0004519">
    <property type="term" value="F:endonuclease activity"/>
    <property type="evidence" value="ECO:0007669"/>
    <property type="project" value="UniProtKB-KW"/>
</dbReference>
<evidence type="ECO:0000256" key="2">
    <source>
        <dbReference type="ARBA" id="ARBA00022723"/>
    </source>
</evidence>
<keyword evidence="5" id="KW-1185">Reference proteome</keyword>
<name>A0AAW1L4W3_POPJA</name>
<dbReference type="InterPro" id="IPR027806">
    <property type="entry name" value="HARBI1_dom"/>
</dbReference>
<dbReference type="GO" id="GO:0046872">
    <property type="term" value="F:metal ion binding"/>
    <property type="evidence" value="ECO:0007669"/>
    <property type="project" value="UniProtKB-KW"/>
</dbReference>
<dbReference type="EMBL" id="JASPKY010000170">
    <property type="protein sequence ID" value="KAK9728437.1"/>
    <property type="molecule type" value="Genomic_DNA"/>
</dbReference>
<sequence>MHPQERASALNVQTKILVALNFFATGSYQHPVGLNVFLGVSQASVSRCIAEVSRALNRPDIFNQWVQFPRNMAELNRVQQQFYNKFQIPGVIGCIDCTHIAIFPPVLNHPINPEYIFVNRKGYHSINTQLICDSSLKILHVNARFPGRRI</sequence>
<organism evidence="4 5">
    <name type="scientific">Popillia japonica</name>
    <name type="common">Japanese beetle</name>
    <dbReference type="NCBI Taxonomy" id="7064"/>
    <lineage>
        <taxon>Eukaryota</taxon>
        <taxon>Metazoa</taxon>
        <taxon>Ecdysozoa</taxon>
        <taxon>Arthropoda</taxon>
        <taxon>Hexapoda</taxon>
        <taxon>Insecta</taxon>
        <taxon>Pterygota</taxon>
        <taxon>Neoptera</taxon>
        <taxon>Endopterygota</taxon>
        <taxon>Coleoptera</taxon>
        <taxon>Polyphaga</taxon>
        <taxon>Scarabaeiformia</taxon>
        <taxon>Scarabaeidae</taxon>
        <taxon>Rutelinae</taxon>
        <taxon>Popillia</taxon>
    </lineage>
</organism>